<accession>C4J8U8</accession>
<dbReference type="HOGENOM" id="CLU_1417068_0_0_1"/>
<dbReference type="RefSeq" id="XP_008655386.1">
    <property type="nucleotide sequence ID" value="XM_008657164.1"/>
</dbReference>
<organism evidence="1">
    <name type="scientific">Zea mays</name>
    <name type="common">Maize</name>
    <dbReference type="NCBI Taxonomy" id="4577"/>
    <lineage>
        <taxon>Eukaryota</taxon>
        <taxon>Viridiplantae</taxon>
        <taxon>Streptophyta</taxon>
        <taxon>Embryophyta</taxon>
        <taxon>Tracheophyta</taxon>
        <taxon>Spermatophyta</taxon>
        <taxon>Magnoliopsida</taxon>
        <taxon>Liliopsida</taxon>
        <taxon>Poales</taxon>
        <taxon>Poaceae</taxon>
        <taxon>PACMAD clade</taxon>
        <taxon>Panicoideae</taxon>
        <taxon>Andropogonodae</taxon>
        <taxon>Andropogoneae</taxon>
        <taxon>Tripsacinae</taxon>
        <taxon>Zea</taxon>
    </lineage>
</organism>
<dbReference type="GeneID" id="100502160"/>
<name>C4J8U8_MAIZE</name>
<evidence type="ECO:0000313" key="1">
    <source>
        <dbReference type="EMBL" id="ACR37598.1"/>
    </source>
</evidence>
<reference evidence="1" key="1">
    <citation type="journal article" date="2009" name="PLoS Genet.">
        <title>Sequencing, mapping, and analysis of 27,455 maize full-length cDNAs.</title>
        <authorList>
            <person name="Soderlund C."/>
            <person name="Descour A."/>
            <person name="Kudrna D."/>
            <person name="Bomhoff M."/>
            <person name="Boyd L."/>
            <person name="Currie J."/>
            <person name="Angelova A."/>
            <person name="Collura K."/>
            <person name="Wissotski M."/>
            <person name="Ashley E."/>
            <person name="Morrow D."/>
            <person name="Fernandes J."/>
            <person name="Walbot V."/>
            <person name="Yu Y."/>
        </authorList>
    </citation>
    <scope>NUCLEOTIDE SEQUENCE</scope>
    <source>
        <strain evidence="1">B73</strain>
    </source>
</reference>
<dbReference type="RefSeq" id="NP_001183567.1">
    <property type="nucleotide sequence ID" value="NM_001196638.1"/>
</dbReference>
<dbReference type="KEGG" id="zma:100502160"/>
<protein>
    <submittedName>
        <fullName evidence="1">Uncharacterized protein</fullName>
    </submittedName>
</protein>
<sequence length="192" mass="20914">MAGSLLNPSRGRVRSSKPQILPRRVRRLDLQPCVIDLCSPDVSPNIDLRAWIRRRVSLSGGRAHPARLLSSTMDGSHLGLFINSAAQCRVSSTSVPAPCSSMAASRAFRCSYACCRKALCSVRFRRIVVRAKLLAVDIESVTRALDTVKRYVCLCPSPTVTSLCSSRHCSPSLSSARDLSLPVVASFVVLWS</sequence>
<proteinExistence type="evidence at transcript level"/>
<dbReference type="EMBL" id="BT087245">
    <property type="protein sequence ID" value="ACR37598.1"/>
    <property type="molecule type" value="mRNA"/>
</dbReference>
<dbReference type="AlphaFoldDB" id="C4J8U8"/>